<dbReference type="PROSITE" id="PS51891">
    <property type="entry name" value="CENP_V_GFA"/>
    <property type="match status" value="1"/>
</dbReference>
<dbReference type="Proteomes" id="UP000434172">
    <property type="component" value="Unassembled WGS sequence"/>
</dbReference>
<name>A0A8H3W4H8_9PEZI</name>
<dbReference type="EMBL" id="WOWK01000089">
    <property type="protein sequence ID" value="KAF0319874.1"/>
    <property type="molecule type" value="Genomic_DNA"/>
</dbReference>
<comment type="similarity">
    <text evidence="1">Belongs to the Gfa family.</text>
</comment>
<dbReference type="InterPro" id="IPR011057">
    <property type="entry name" value="Mss4-like_sf"/>
</dbReference>
<keyword evidence="4" id="KW-0456">Lyase</keyword>
<sequence>MSWRSLDDMKHITQGVDVVNPEYKHPQLVIVNDAFVLPNTLATQFTSLFMKGKLFSGKDPTQLRPSDEDEQALFCRPYREWAPAPYNNPRIRVDNALSRTISIIGGMGDLLSIVMTTSTECDRDLHHMKTRLLHGLPPMSLARWRQKGLHELANFERACEHLSQVVDAFEYINLPQTQDRMRKAANGVWDTCSDFERALNAYRAERGRTSISVTAMWEEFLVDYLTTVAERAHAWTLARLDELREVQWARLQGTVSMPIQTLMPTQLEILDKVHDLTELTNKVDTRIMLPLPGFRLQTLTAAIPRIRDNWNGYQGGTPMTAFPYNMRFRSKVYALRCKWLTNQAMVLYTMRQGADVRQRGDPVRSEETSRLQAHAYVTARRELRGPSQAISGDEPWICEVKNMMNLGNRSLRTWGFVGYRICYEHSDEEWKAFLEKFKSDVTAWGDGVRGAGDVKPLCKVRWLDGREHGIPEGDVEAAKRHYQEYSKSPAMAMFLPTGPDSVFLAADKASIESYLHPIQDNAGPVIPVGDLGSFIVAVGSADSERRRRGSGREEGEEVAEETDGFNGILRVLGTVLFDDLWASLFRHAFRLSDLARLALNRLHLACPLFTMATTLTGRCVCAQLQYSAKLASTDDARTSLCHCSSCKRAFGTNYGLTTKVPLEGFSYTRGQPKKFKQDNGVIREFCDTCGAFVCEYGEAAADKFRYVMWGTFDEPDKVPPKGEFFCAQREAWMPEIDGVFHKQEIKQ</sequence>
<keyword evidence="7" id="KW-1185">Reference proteome</keyword>
<evidence type="ECO:0000256" key="3">
    <source>
        <dbReference type="ARBA" id="ARBA00022833"/>
    </source>
</evidence>
<organism evidence="6 7">
    <name type="scientific">Colletotrichum asianum</name>
    <dbReference type="NCBI Taxonomy" id="702518"/>
    <lineage>
        <taxon>Eukaryota</taxon>
        <taxon>Fungi</taxon>
        <taxon>Dikarya</taxon>
        <taxon>Ascomycota</taxon>
        <taxon>Pezizomycotina</taxon>
        <taxon>Sordariomycetes</taxon>
        <taxon>Hypocreomycetidae</taxon>
        <taxon>Glomerellales</taxon>
        <taxon>Glomerellaceae</taxon>
        <taxon>Colletotrichum</taxon>
        <taxon>Colletotrichum gloeosporioides species complex</taxon>
    </lineage>
</organism>
<dbReference type="GO" id="GO:0046872">
    <property type="term" value="F:metal ion binding"/>
    <property type="evidence" value="ECO:0007669"/>
    <property type="project" value="UniProtKB-KW"/>
</dbReference>
<protein>
    <recommendedName>
        <fullName evidence="5">CENP-V/GFA domain-containing protein</fullName>
    </recommendedName>
</protein>
<evidence type="ECO:0000313" key="7">
    <source>
        <dbReference type="Proteomes" id="UP000434172"/>
    </source>
</evidence>
<reference evidence="6 7" key="1">
    <citation type="submission" date="2019-12" db="EMBL/GenBank/DDBJ databases">
        <title>A genome sequence resource for the geographically widespread anthracnose pathogen Colletotrichum asianum.</title>
        <authorList>
            <person name="Meng Y."/>
        </authorList>
    </citation>
    <scope>NUCLEOTIDE SEQUENCE [LARGE SCALE GENOMIC DNA]</scope>
    <source>
        <strain evidence="6 7">ICMP 18580</strain>
    </source>
</reference>
<accession>A0A8H3W4H8</accession>
<keyword evidence="3" id="KW-0862">Zinc</keyword>
<dbReference type="PANTHER" id="PTHR33337:SF40">
    <property type="entry name" value="CENP-V_GFA DOMAIN-CONTAINING PROTEIN-RELATED"/>
    <property type="match status" value="1"/>
</dbReference>
<evidence type="ECO:0000313" key="6">
    <source>
        <dbReference type="EMBL" id="KAF0319874.1"/>
    </source>
</evidence>
<dbReference type="AlphaFoldDB" id="A0A8H3W4H8"/>
<dbReference type="GO" id="GO:0016846">
    <property type="term" value="F:carbon-sulfur lyase activity"/>
    <property type="evidence" value="ECO:0007669"/>
    <property type="project" value="InterPro"/>
</dbReference>
<gene>
    <name evidence="6" type="ORF">GQ607_012817</name>
</gene>
<comment type="caution">
    <text evidence="6">The sequence shown here is derived from an EMBL/GenBank/DDBJ whole genome shotgun (WGS) entry which is preliminary data.</text>
</comment>
<dbReference type="PANTHER" id="PTHR33337">
    <property type="entry name" value="GFA DOMAIN-CONTAINING PROTEIN"/>
    <property type="match status" value="1"/>
</dbReference>
<evidence type="ECO:0000256" key="2">
    <source>
        <dbReference type="ARBA" id="ARBA00022723"/>
    </source>
</evidence>
<evidence type="ECO:0000256" key="4">
    <source>
        <dbReference type="ARBA" id="ARBA00023239"/>
    </source>
</evidence>
<dbReference type="SUPFAM" id="SSF51316">
    <property type="entry name" value="Mss4-like"/>
    <property type="match status" value="1"/>
</dbReference>
<dbReference type="Pfam" id="PF04828">
    <property type="entry name" value="GFA"/>
    <property type="match status" value="1"/>
</dbReference>
<evidence type="ECO:0000259" key="5">
    <source>
        <dbReference type="PROSITE" id="PS51891"/>
    </source>
</evidence>
<dbReference type="Gene3D" id="3.90.1590.10">
    <property type="entry name" value="glutathione-dependent formaldehyde- activating enzyme (gfa)"/>
    <property type="match status" value="1"/>
</dbReference>
<feature type="domain" description="CENP-V/GFA" evidence="5">
    <location>
        <begin position="615"/>
        <end position="737"/>
    </location>
</feature>
<keyword evidence="2" id="KW-0479">Metal-binding</keyword>
<proteinExistence type="inferred from homology"/>
<dbReference type="OrthoDB" id="3437405at2759"/>
<evidence type="ECO:0000256" key="1">
    <source>
        <dbReference type="ARBA" id="ARBA00005495"/>
    </source>
</evidence>
<dbReference type="InterPro" id="IPR006913">
    <property type="entry name" value="CENP-V/GFA"/>
</dbReference>